<proteinExistence type="predicted"/>
<sequence length="110" mass="11927">MRQNTGSKQQVGSNMASRGTAPHFWSDEETSVFIGLVHLEGEDDDDVMDENTDADIGEGGPSLTVPCQSTQPSNPTAATPGGSSRRSRHRGAASLTQHQQFMERMQHTQN</sequence>
<feature type="non-terminal residue" evidence="2">
    <location>
        <position position="110"/>
    </location>
</feature>
<organism evidence="2">
    <name type="scientific">Nothobranchius rachovii</name>
    <name type="common">bluefin notho</name>
    <dbReference type="NCBI Taxonomy" id="451742"/>
    <lineage>
        <taxon>Eukaryota</taxon>
        <taxon>Metazoa</taxon>
        <taxon>Chordata</taxon>
        <taxon>Craniata</taxon>
        <taxon>Vertebrata</taxon>
        <taxon>Euteleostomi</taxon>
        <taxon>Actinopterygii</taxon>
        <taxon>Neopterygii</taxon>
        <taxon>Teleostei</taxon>
        <taxon>Neoteleostei</taxon>
        <taxon>Acanthomorphata</taxon>
        <taxon>Ovalentaria</taxon>
        <taxon>Atherinomorphae</taxon>
        <taxon>Cyprinodontiformes</taxon>
        <taxon>Nothobranchiidae</taxon>
        <taxon>Nothobranchius</taxon>
    </lineage>
</organism>
<feature type="compositionally biased region" description="Polar residues" evidence="1">
    <location>
        <begin position="1"/>
        <end position="17"/>
    </location>
</feature>
<feature type="compositionally biased region" description="Acidic residues" evidence="1">
    <location>
        <begin position="41"/>
        <end position="56"/>
    </location>
</feature>
<reference evidence="2" key="1">
    <citation type="submission" date="2016-05" db="EMBL/GenBank/DDBJ databases">
        <authorList>
            <person name="Lavstsen T."/>
            <person name="Jespersen J.S."/>
        </authorList>
    </citation>
    <scope>NUCLEOTIDE SEQUENCE</scope>
    <source>
        <tissue evidence="2">Brain</tissue>
    </source>
</reference>
<evidence type="ECO:0000313" key="2">
    <source>
        <dbReference type="EMBL" id="SBR70452.1"/>
    </source>
</evidence>
<evidence type="ECO:0000256" key="1">
    <source>
        <dbReference type="SAM" id="MobiDB-lite"/>
    </source>
</evidence>
<dbReference type="AlphaFoldDB" id="A0A1A8NP03"/>
<feature type="region of interest" description="Disordered" evidence="1">
    <location>
        <begin position="41"/>
        <end position="110"/>
    </location>
</feature>
<name>A0A1A8NP03_9TELE</name>
<protein>
    <submittedName>
        <fullName evidence="2">Uncharacterized protein</fullName>
    </submittedName>
</protein>
<feature type="compositionally biased region" description="Polar residues" evidence="1">
    <location>
        <begin position="65"/>
        <end position="77"/>
    </location>
</feature>
<feature type="region of interest" description="Disordered" evidence="1">
    <location>
        <begin position="1"/>
        <end position="25"/>
    </location>
</feature>
<gene>
    <name evidence="2" type="primary">Nfu_g_1_015727</name>
</gene>
<dbReference type="EMBL" id="HAEI01000156">
    <property type="protein sequence ID" value="SBR70452.1"/>
    <property type="molecule type" value="Transcribed_RNA"/>
</dbReference>
<reference evidence="2" key="2">
    <citation type="submission" date="2016-06" db="EMBL/GenBank/DDBJ databases">
        <title>The genome of a short-lived fish provides insights into sex chromosome evolution and the genetic control of aging.</title>
        <authorList>
            <person name="Reichwald K."/>
            <person name="Felder M."/>
            <person name="Petzold A."/>
            <person name="Koch P."/>
            <person name="Groth M."/>
            <person name="Platzer M."/>
        </authorList>
    </citation>
    <scope>NUCLEOTIDE SEQUENCE</scope>
    <source>
        <tissue evidence="2">Brain</tissue>
    </source>
</reference>
<accession>A0A1A8NP03</accession>